<evidence type="ECO:0000256" key="8">
    <source>
        <dbReference type="ARBA" id="ARBA00049157"/>
    </source>
</evidence>
<keyword evidence="7 11" id="KW-0456">Lyase</keyword>
<dbReference type="OrthoDB" id="9802134at2"/>
<evidence type="ECO:0000256" key="9">
    <source>
        <dbReference type="PIRSR" id="PIRSR614732-1"/>
    </source>
</evidence>
<dbReference type="Pfam" id="PF00215">
    <property type="entry name" value="OMPdecase"/>
    <property type="match status" value="1"/>
</dbReference>
<feature type="binding site" evidence="10">
    <location>
        <position position="37"/>
    </location>
    <ligand>
        <name>substrate</name>
    </ligand>
</feature>
<dbReference type="CDD" id="cd04725">
    <property type="entry name" value="OMP_decarboxylase_like"/>
    <property type="match status" value="1"/>
</dbReference>
<dbReference type="InterPro" id="IPR013785">
    <property type="entry name" value="Aldolase_TIM"/>
</dbReference>
<evidence type="ECO:0000256" key="3">
    <source>
        <dbReference type="ARBA" id="ARBA00012321"/>
    </source>
</evidence>
<dbReference type="SUPFAM" id="SSF51366">
    <property type="entry name" value="Ribulose-phoshate binding barrel"/>
    <property type="match status" value="1"/>
</dbReference>
<comment type="function">
    <text evidence="1">Catalyzes the decarboxylation of orotidine 5'-monophosphate (OMP) to uridine 5'-monophosphate (UMP).</text>
</comment>
<feature type="active site" description="For OMPdecase activity" evidence="9">
    <location>
        <position position="67"/>
    </location>
</feature>
<dbReference type="STRING" id="333138.LQ50_25265"/>
<evidence type="ECO:0000256" key="1">
    <source>
        <dbReference type="ARBA" id="ARBA00002356"/>
    </source>
</evidence>
<sequence length="220" mass="24334">MFLDKPESHIMLALDTPNRKRSFEVLDETYDLIDAVKFNYPLILKEGLEIIREIKERYKLKVVADFKVADVPVTNNRIIELVKEVGVDVVMVHGFIGSDALLELKDIASNEIGIIIVTELTHPGGLEFTRNYSEKFAELCAFVDVYGIQAPGTRPDQVKKLREIVGPDKVIVSCGVGAQGGSFADAVDAGADFAIIGRAIYDAPSPREAVINFRKVKVEQ</sequence>
<dbReference type="GO" id="GO:0004590">
    <property type="term" value="F:orotidine-5'-phosphate decarboxylase activity"/>
    <property type="evidence" value="ECO:0007669"/>
    <property type="project" value="UniProtKB-EC"/>
</dbReference>
<evidence type="ECO:0000313" key="13">
    <source>
        <dbReference type="EMBL" id="KHF37804.1"/>
    </source>
</evidence>
<comment type="caution">
    <text evidence="13">The sequence shown here is derived from an EMBL/GenBank/DDBJ whole genome shotgun (WGS) entry which is preliminary data.</text>
</comment>
<evidence type="ECO:0000256" key="6">
    <source>
        <dbReference type="ARBA" id="ARBA00022975"/>
    </source>
</evidence>
<evidence type="ECO:0000256" key="11">
    <source>
        <dbReference type="RuleBase" id="RU000512"/>
    </source>
</evidence>
<dbReference type="PROSITE" id="PS00156">
    <property type="entry name" value="OMPDECASE"/>
    <property type="match status" value="1"/>
</dbReference>
<dbReference type="EC" id="4.1.1.23" evidence="3 11"/>
<comment type="similarity">
    <text evidence="11">Belongs to the OMP decarboxylase family.</text>
</comment>
<dbReference type="UniPathway" id="UPA00070">
    <property type="reaction ID" value="UER00120"/>
</dbReference>
<dbReference type="NCBIfam" id="TIGR01740">
    <property type="entry name" value="pyrF"/>
    <property type="match status" value="1"/>
</dbReference>
<dbReference type="SMART" id="SM00934">
    <property type="entry name" value="OMPdecase"/>
    <property type="match status" value="1"/>
</dbReference>
<feature type="binding site" evidence="10">
    <location>
        <position position="198"/>
    </location>
    <ligand>
        <name>substrate</name>
    </ligand>
</feature>
<name>A0A0B0ICP1_9BACI</name>
<reference evidence="13 14" key="1">
    <citation type="submission" date="2014-09" db="EMBL/GenBank/DDBJ databases">
        <title>Genome sequencing and annotation of Bacillus Okhensis strain Kh10-101T.</title>
        <authorList>
            <person name="Prakash J.S."/>
        </authorList>
    </citation>
    <scope>NUCLEOTIDE SEQUENCE [LARGE SCALE GENOMIC DNA]</scope>
    <source>
        <strain evidence="14">Kh10-101T</strain>
    </source>
</reference>
<feature type="active site" description="For OMPdecase activity" evidence="9">
    <location>
        <position position="65"/>
    </location>
</feature>
<feature type="binding site" evidence="10">
    <location>
        <position position="15"/>
    </location>
    <ligand>
        <name>substrate</name>
    </ligand>
</feature>
<dbReference type="InterPro" id="IPR011060">
    <property type="entry name" value="RibuloseP-bd_barrel"/>
</dbReference>
<dbReference type="EMBL" id="JRJU01000070">
    <property type="protein sequence ID" value="KHF37804.1"/>
    <property type="molecule type" value="Genomic_DNA"/>
</dbReference>
<feature type="binding site" evidence="10">
    <location>
        <position position="121"/>
    </location>
    <ligand>
        <name>substrate</name>
    </ligand>
</feature>
<proteinExistence type="inferred from homology"/>
<dbReference type="eggNOG" id="COG0284">
    <property type="taxonomic scope" value="Bacteria"/>
</dbReference>
<gene>
    <name evidence="13" type="ORF">LQ50_25265</name>
</gene>
<evidence type="ECO:0000256" key="7">
    <source>
        <dbReference type="ARBA" id="ARBA00023239"/>
    </source>
</evidence>
<dbReference type="InterPro" id="IPR001754">
    <property type="entry name" value="OMPdeCOase_dom"/>
</dbReference>
<dbReference type="PANTHER" id="PTHR32119:SF2">
    <property type="entry name" value="OROTIDINE 5'-PHOSPHATE DECARBOXYLASE"/>
    <property type="match status" value="1"/>
</dbReference>
<dbReference type="NCBIfam" id="NF010386">
    <property type="entry name" value="PRK13813.1"/>
    <property type="match status" value="1"/>
</dbReference>
<evidence type="ECO:0000259" key="12">
    <source>
        <dbReference type="SMART" id="SM00934"/>
    </source>
</evidence>
<dbReference type="Gene3D" id="3.20.20.70">
    <property type="entry name" value="Aldolase class I"/>
    <property type="match status" value="1"/>
</dbReference>
<feature type="active site" description="For OMPdecase activity" evidence="9">
    <location>
        <position position="70"/>
    </location>
</feature>
<dbReference type="PANTHER" id="PTHR32119">
    <property type="entry name" value="OROTIDINE 5'-PHOSPHATE DECARBOXYLASE"/>
    <property type="match status" value="1"/>
</dbReference>
<protein>
    <recommendedName>
        <fullName evidence="4 11">Orotidine 5'-phosphate decarboxylase</fullName>
        <ecNumber evidence="3 11">4.1.1.23</ecNumber>
    </recommendedName>
</protein>
<comment type="catalytic activity">
    <reaction evidence="8 11">
        <text>orotidine 5'-phosphate + H(+) = UMP + CO2</text>
        <dbReference type="Rhea" id="RHEA:11596"/>
        <dbReference type="ChEBI" id="CHEBI:15378"/>
        <dbReference type="ChEBI" id="CHEBI:16526"/>
        <dbReference type="ChEBI" id="CHEBI:57538"/>
        <dbReference type="ChEBI" id="CHEBI:57865"/>
        <dbReference type="EC" id="4.1.1.23"/>
    </reaction>
</comment>
<dbReference type="AlphaFoldDB" id="A0A0B0ICP1"/>
<dbReference type="GO" id="GO:0044205">
    <property type="term" value="P:'de novo' UMP biosynthetic process"/>
    <property type="evidence" value="ECO:0007669"/>
    <property type="project" value="UniProtKB-UniPathway"/>
</dbReference>
<dbReference type="Proteomes" id="UP000030832">
    <property type="component" value="Unassembled WGS sequence"/>
</dbReference>
<comment type="pathway">
    <text evidence="2 11">Pyrimidine metabolism; UMP biosynthesis via de novo pathway; UMP from orotate: step 2/2.</text>
</comment>
<dbReference type="GO" id="GO:0006207">
    <property type="term" value="P:'de novo' pyrimidine nucleobase biosynthetic process"/>
    <property type="evidence" value="ECO:0007669"/>
    <property type="project" value="InterPro"/>
</dbReference>
<evidence type="ECO:0000256" key="2">
    <source>
        <dbReference type="ARBA" id="ARBA00004861"/>
    </source>
</evidence>
<evidence type="ECO:0000256" key="5">
    <source>
        <dbReference type="ARBA" id="ARBA00022793"/>
    </source>
</evidence>
<keyword evidence="14" id="KW-1185">Reference proteome</keyword>
<feature type="binding site" evidence="10">
    <location>
        <position position="197"/>
    </location>
    <ligand>
        <name>substrate</name>
    </ligand>
</feature>
<dbReference type="InterPro" id="IPR014732">
    <property type="entry name" value="OMPdecase"/>
</dbReference>
<dbReference type="RefSeq" id="WP_034634135.1">
    <property type="nucleotide sequence ID" value="NZ_JRJU01000070.1"/>
</dbReference>
<keyword evidence="6 11" id="KW-0665">Pyrimidine biosynthesis</keyword>
<dbReference type="GO" id="GO:0005829">
    <property type="term" value="C:cytosol"/>
    <property type="evidence" value="ECO:0007669"/>
    <property type="project" value="TreeGrafter"/>
</dbReference>
<evidence type="ECO:0000256" key="4">
    <source>
        <dbReference type="ARBA" id="ARBA00021923"/>
    </source>
</evidence>
<organism evidence="13 14">
    <name type="scientific">Halalkalibacter okhensis</name>
    <dbReference type="NCBI Taxonomy" id="333138"/>
    <lineage>
        <taxon>Bacteria</taxon>
        <taxon>Bacillati</taxon>
        <taxon>Bacillota</taxon>
        <taxon>Bacilli</taxon>
        <taxon>Bacillales</taxon>
        <taxon>Bacillaceae</taxon>
        <taxon>Halalkalibacter</taxon>
    </lineage>
</organism>
<evidence type="ECO:0000256" key="10">
    <source>
        <dbReference type="PIRSR" id="PIRSR614732-2"/>
    </source>
</evidence>
<dbReference type="InterPro" id="IPR018089">
    <property type="entry name" value="OMPdecase_AS"/>
</dbReference>
<accession>A0A0B0ICP1</accession>
<keyword evidence="5 11" id="KW-0210">Decarboxylase</keyword>
<feature type="domain" description="Orotidine 5'-phosphate decarboxylase" evidence="12">
    <location>
        <begin position="9"/>
        <end position="213"/>
    </location>
</feature>
<evidence type="ECO:0000313" key="14">
    <source>
        <dbReference type="Proteomes" id="UP000030832"/>
    </source>
</evidence>